<evidence type="ECO:0000313" key="3">
    <source>
        <dbReference type="Proteomes" id="UP000008827"/>
    </source>
</evidence>
<dbReference type="AlphaFoldDB" id="A0A0R0ENX6"/>
<name>A0A0R0ENX6_SOYBN</name>
<gene>
    <name evidence="1" type="ORF">GLYMA_20G152700</name>
</gene>
<accession>A0A0R0ENX6</accession>
<protein>
    <submittedName>
        <fullName evidence="1 2">Uncharacterized protein</fullName>
    </submittedName>
</protein>
<dbReference type="EnsemblPlants" id="KRG91406">
    <property type="protein sequence ID" value="KRG91406"/>
    <property type="gene ID" value="GLYMA_20G152700"/>
</dbReference>
<organism evidence="1">
    <name type="scientific">Glycine max</name>
    <name type="common">Soybean</name>
    <name type="synonym">Glycine hispida</name>
    <dbReference type="NCBI Taxonomy" id="3847"/>
    <lineage>
        <taxon>Eukaryota</taxon>
        <taxon>Viridiplantae</taxon>
        <taxon>Streptophyta</taxon>
        <taxon>Embryophyta</taxon>
        <taxon>Tracheophyta</taxon>
        <taxon>Spermatophyta</taxon>
        <taxon>Magnoliopsida</taxon>
        <taxon>eudicotyledons</taxon>
        <taxon>Gunneridae</taxon>
        <taxon>Pentapetalae</taxon>
        <taxon>rosids</taxon>
        <taxon>fabids</taxon>
        <taxon>Fabales</taxon>
        <taxon>Fabaceae</taxon>
        <taxon>Papilionoideae</taxon>
        <taxon>50 kb inversion clade</taxon>
        <taxon>NPAAA clade</taxon>
        <taxon>indigoferoid/millettioid clade</taxon>
        <taxon>Phaseoleae</taxon>
        <taxon>Glycine</taxon>
        <taxon>Glycine subgen. Soja</taxon>
    </lineage>
</organism>
<evidence type="ECO:0000313" key="1">
    <source>
        <dbReference type="EMBL" id="KRG91406.1"/>
    </source>
</evidence>
<reference evidence="1 2" key="1">
    <citation type="journal article" date="2010" name="Nature">
        <title>Genome sequence of the palaeopolyploid soybean.</title>
        <authorList>
            <person name="Schmutz J."/>
            <person name="Cannon S.B."/>
            <person name="Schlueter J."/>
            <person name="Ma J."/>
            <person name="Mitros T."/>
            <person name="Nelson W."/>
            <person name="Hyten D.L."/>
            <person name="Song Q."/>
            <person name="Thelen J.J."/>
            <person name="Cheng J."/>
            <person name="Xu D."/>
            <person name="Hellsten U."/>
            <person name="May G.D."/>
            <person name="Yu Y."/>
            <person name="Sakurai T."/>
            <person name="Umezawa T."/>
            <person name="Bhattacharyya M.K."/>
            <person name="Sandhu D."/>
            <person name="Valliyodan B."/>
            <person name="Lindquist E."/>
            <person name="Peto M."/>
            <person name="Grant D."/>
            <person name="Shu S."/>
            <person name="Goodstein D."/>
            <person name="Barry K."/>
            <person name="Futrell-Griggs M."/>
            <person name="Abernathy B."/>
            <person name="Du J."/>
            <person name="Tian Z."/>
            <person name="Zhu L."/>
            <person name="Gill N."/>
            <person name="Joshi T."/>
            <person name="Libault M."/>
            <person name="Sethuraman A."/>
            <person name="Zhang X.-C."/>
            <person name="Shinozaki K."/>
            <person name="Nguyen H.T."/>
            <person name="Wing R.A."/>
            <person name="Cregan P."/>
            <person name="Specht J."/>
            <person name="Grimwood J."/>
            <person name="Rokhsar D."/>
            <person name="Stacey G."/>
            <person name="Shoemaker R.C."/>
            <person name="Jackson S.A."/>
        </authorList>
    </citation>
    <scope>NUCLEOTIDE SEQUENCE [LARGE SCALE GENOMIC DNA]</scope>
    <source>
        <strain evidence="2">cv. Williams 82</strain>
        <tissue evidence="1">Callus</tissue>
    </source>
</reference>
<dbReference type="InParanoid" id="A0A0R0ENX6"/>
<proteinExistence type="predicted"/>
<sequence>MAKFDKLRESQHKADCFGVRRQRLGHVSVQAERMSSGSNLLS</sequence>
<dbReference type="Gramene" id="KRG91406">
    <property type="protein sequence ID" value="KRG91406"/>
    <property type="gene ID" value="GLYMA_20G152700"/>
</dbReference>
<dbReference type="Proteomes" id="UP000008827">
    <property type="component" value="Chromosome 20"/>
</dbReference>
<keyword evidence="3" id="KW-1185">Reference proteome</keyword>
<evidence type="ECO:0000313" key="2">
    <source>
        <dbReference type="EnsemblPlants" id="KRG91406"/>
    </source>
</evidence>
<reference evidence="1" key="3">
    <citation type="submission" date="2018-07" db="EMBL/GenBank/DDBJ databases">
        <title>WGS assembly of Glycine max.</title>
        <authorList>
            <person name="Schmutz J."/>
            <person name="Cannon S."/>
            <person name="Schlueter J."/>
            <person name="Ma J."/>
            <person name="Mitros T."/>
            <person name="Nelson W."/>
            <person name="Hyten D."/>
            <person name="Song Q."/>
            <person name="Thelen J."/>
            <person name="Cheng J."/>
            <person name="Xu D."/>
            <person name="Hellsten U."/>
            <person name="May G."/>
            <person name="Yu Y."/>
            <person name="Sakurai T."/>
            <person name="Umezawa T."/>
            <person name="Bhattacharyya M."/>
            <person name="Sandhu D."/>
            <person name="Valliyodan B."/>
            <person name="Lindquist E."/>
            <person name="Peto M."/>
            <person name="Grant D."/>
            <person name="Shu S."/>
            <person name="Goodstein D."/>
            <person name="Barry K."/>
            <person name="Futrell-Griggs M."/>
            <person name="Abernathy B."/>
            <person name="Du J."/>
            <person name="Tian Z."/>
            <person name="Zhu L."/>
            <person name="Gill N."/>
            <person name="Joshi T."/>
            <person name="Libault M."/>
            <person name="Sethuraman A."/>
            <person name="Zhang X."/>
            <person name="Shinozaki K."/>
            <person name="Nguyen H."/>
            <person name="Wing R."/>
            <person name="Cregan P."/>
            <person name="Specht J."/>
            <person name="Grimwood J."/>
            <person name="Rokhsar D."/>
            <person name="Stacey G."/>
            <person name="Shoemaker R."/>
            <person name="Jackson S."/>
        </authorList>
    </citation>
    <scope>NUCLEOTIDE SEQUENCE</scope>
    <source>
        <tissue evidence="1">Callus</tissue>
    </source>
</reference>
<reference evidence="2" key="2">
    <citation type="submission" date="2018-02" db="UniProtKB">
        <authorList>
            <consortium name="EnsemblPlants"/>
        </authorList>
    </citation>
    <scope>IDENTIFICATION</scope>
    <source>
        <strain evidence="2">Williams 82</strain>
    </source>
</reference>
<dbReference type="EMBL" id="CM000853">
    <property type="protein sequence ID" value="KRG91406.1"/>
    <property type="molecule type" value="Genomic_DNA"/>
</dbReference>